<keyword evidence="9 10" id="KW-0472">Membrane</keyword>
<keyword evidence="14" id="KW-1185">Reference proteome</keyword>
<keyword evidence="8 10" id="KW-1133">Transmembrane helix</keyword>
<dbReference type="NCBIfam" id="TIGR00159">
    <property type="entry name" value="diadenylate cyclase CdaA"/>
    <property type="match status" value="1"/>
</dbReference>
<dbReference type="EC" id="2.7.7.85" evidence="10"/>
<dbReference type="GO" id="GO:0005524">
    <property type="term" value="F:ATP binding"/>
    <property type="evidence" value="ECO:0007669"/>
    <property type="project" value="UniProtKB-UniRule"/>
</dbReference>
<sequence length="307" mass="34341">MDNFFITLRSQFSFSNVIEILVITFLIYKILMWIRGTQAEQVAKGLIIVLVLIPLSSWLGFTTLNYILNIVVTWAVILIVVVFQPELRSALEQLGNNKLFDRMFRSSGERKIYSNIQEIAKAAADMSEVRMGALMVFPVNTGLKDIEATGIKLNADISTELIENIFTPNRPLHDGAVIIDLWSGKVKTAGCLLPLTDRKTLNSSLGTRHRAGIGISEKSDAVVLIVSEETGTISMAEKGVLRRGFSEDELVDLLAERFITIDEDDDSEDDLPYDEYENINDYDEPADEKEMSTTETFANGESSDEEK</sequence>
<dbReference type="InterPro" id="IPR014046">
    <property type="entry name" value="C-di-AMP_synthase"/>
</dbReference>
<dbReference type="FunFam" id="3.40.1700.10:FF:000002">
    <property type="entry name" value="Diadenylate cyclase"/>
    <property type="match status" value="1"/>
</dbReference>
<evidence type="ECO:0000256" key="5">
    <source>
        <dbReference type="ARBA" id="ARBA00022695"/>
    </source>
</evidence>
<evidence type="ECO:0000256" key="11">
    <source>
        <dbReference type="SAM" id="MobiDB-lite"/>
    </source>
</evidence>
<dbReference type="GO" id="GO:0006171">
    <property type="term" value="P:cAMP biosynthetic process"/>
    <property type="evidence" value="ECO:0007669"/>
    <property type="project" value="InterPro"/>
</dbReference>
<evidence type="ECO:0000313" key="13">
    <source>
        <dbReference type="EMBL" id="MSS19081.1"/>
    </source>
</evidence>
<keyword evidence="4 10" id="KW-0812">Transmembrane</keyword>
<dbReference type="PANTHER" id="PTHR34185:SF1">
    <property type="entry name" value="DIADENYLATE CYCLASE"/>
    <property type="match status" value="1"/>
</dbReference>
<dbReference type="PIRSF" id="PIRSF004793">
    <property type="entry name" value="UCP004793"/>
    <property type="match status" value="1"/>
</dbReference>
<dbReference type="Gene3D" id="3.40.1700.10">
    <property type="entry name" value="DNA integrity scanning protein, DisA, N-terminal domain"/>
    <property type="match status" value="1"/>
</dbReference>
<feature type="region of interest" description="Disordered" evidence="11">
    <location>
        <begin position="264"/>
        <end position="307"/>
    </location>
</feature>
<evidence type="ECO:0000313" key="14">
    <source>
        <dbReference type="Proteomes" id="UP000461754"/>
    </source>
</evidence>
<dbReference type="PROSITE" id="PS51794">
    <property type="entry name" value="DAC"/>
    <property type="match status" value="1"/>
</dbReference>
<comment type="function">
    <text evidence="10">Catalyzes the condensation of 2 ATP molecules into cyclic di-AMP (c-di-AMP), a second messenger used to regulate differing processes in different bacteria.</text>
</comment>
<dbReference type="Pfam" id="PF02457">
    <property type="entry name" value="DAC"/>
    <property type="match status" value="1"/>
</dbReference>
<dbReference type="Proteomes" id="UP000461754">
    <property type="component" value="Unassembled WGS sequence"/>
</dbReference>
<dbReference type="GO" id="GO:0004016">
    <property type="term" value="F:adenylate cyclase activity"/>
    <property type="evidence" value="ECO:0007669"/>
    <property type="project" value="UniProtKB-UniRule"/>
</dbReference>
<comment type="caution">
    <text evidence="13">The sequence shown here is derived from an EMBL/GenBank/DDBJ whole genome shotgun (WGS) entry which is preliminary data.</text>
</comment>
<accession>A0A7X2NEE8</accession>
<proteinExistence type="inferred from homology"/>
<feature type="transmembrane region" description="Helical" evidence="10">
    <location>
        <begin position="43"/>
        <end position="60"/>
    </location>
</feature>
<keyword evidence="5 10" id="KW-0548">Nucleotidyltransferase</keyword>
<evidence type="ECO:0000259" key="12">
    <source>
        <dbReference type="PROSITE" id="PS51794"/>
    </source>
</evidence>
<dbReference type="GO" id="GO:0106408">
    <property type="term" value="F:diadenylate cyclase activity"/>
    <property type="evidence" value="ECO:0007669"/>
    <property type="project" value="UniProtKB-EC"/>
</dbReference>
<keyword evidence="2 10" id="KW-1003">Cell membrane</keyword>
<dbReference type="Pfam" id="PF19293">
    <property type="entry name" value="CdaA_N"/>
    <property type="match status" value="1"/>
</dbReference>
<evidence type="ECO:0000256" key="3">
    <source>
        <dbReference type="ARBA" id="ARBA00022679"/>
    </source>
</evidence>
<feature type="transmembrane region" description="Helical" evidence="10">
    <location>
        <begin position="66"/>
        <end position="83"/>
    </location>
</feature>
<keyword evidence="3 10" id="KW-0808">Transferase</keyword>
<dbReference type="InterPro" id="IPR036888">
    <property type="entry name" value="DNA_integrity_DisA_N_sf"/>
</dbReference>
<dbReference type="InterPro" id="IPR034701">
    <property type="entry name" value="CdaA"/>
</dbReference>
<protein>
    <recommendedName>
        <fullName evidence="10">Diadenylate cyclase</fullName>
        <shortName evidence="10">DAC</shortName>
        <ecNumber evidence="10">2.7.7.85</ecNumber>
    </recommendedName>
    <alternativeName>
        <fullName evidence="10">Cyclic-di-AMP synthase</fullName>
        <shortName evidence="10">c-di-AMP synthase</shortName>
    </alternativeName>
</protein>
<name>A0A7X2NEE8_9FIRM</name>
<dbReference type="HAMAP" id="MF_01499">
    <property type="entry name" value="DacA"/>
    <property type="match status" value="1"/>
</dbReference>
<evidence type="ECO:0000256" key="10">
    <source>
        <dbReference type="HAMAP-Rule" id="MF_01499"/>
    </source>
</evidence>
<dbReference type="InterPro" id="IPR045585">
    <property type="entry name" value="CdaA_N"/>
</dbReference>
<evidence type="ECO:0000256" key="7">
    <source>
        <dbReference type="ARBA" id="ARBA00022840"/>
    </source>
</evidence>
<dbReference type="InterPro" id="IPR050338">
    <property type="entry name" value="DisA"/>
</dbReference>
<dbReference type="PANTHER" id="PTHR34185">
    <property type="entry name" value="DIADENYLATE CYCLASE"/>
    <property type="match status" value="1"/>
</dbReference>
<feature type="transmembrane region" description="Helical" evidence="10">
    <location>
        <begin position="12"/>
        <end position="31"/>
    </location>
</feature>
<comment type="similarity">
    <text evidence="10">Belongs to the adenylate cyclase family. DacA/CdaA subfamily.</text>
</comment>
<evidence type="ECO:0000256" key="6">
    <source>
        <dbReference type="ARBA" id="ARBA00022741"/>
    </source>
</evidence>
<keyword evidence="7 10" id="KW-0067">ATP-binding</keyword>
<comment type="subunit">
    <text evidence="10">Probably a homodimer.</text>
</comment>
<evidence type="ECO:0000256" key="1">
    <source>
        <dbReference type="ARBA" id="ARBA00000877"/>
    </source>
</evidence>
<feature type="domain" description="DAC" evidence="12">
    <location>
        <begin position="84"/>
        <end position="247"/>
    </location>
</feature>
<keyword evidence="6 10" id="KW-0547">Nucleotide-binding</keyword>
<feature type="compositionally biased region" description="Acidic residues" evidence="11">
    <location>
        <begin position="264"/>
        <end position="287"/>
    </location>
</feature>
<evidence type="ECO:0000256" key="9">
    <source>
        <dbReference type="ARBA" id="ARBA00023136"/>
    </source>
</evidence>
<evidence type="ECO:0000256" key="4">
    <source>
        <dbReference type="ARBA" id="ARBA00022692"/>
    </source>
</evidence>
<organism evidence="13 14">
    <name type="scientific">Pseudoramibacter porci</name>
    <dbReference type="NCBI Taxonomy" id="2606631"/>
    <lineage>
        <taxon>Bacteria</taxon>
        <taxon>Bacillati</taxon>
        <taxon>Bacillota</taxon>
        <taxon>Clostridia</taxon>
        <taxon>Eubacteriales</taxon>
        <taxon>Eubacteriaceae</taxon>
        <taxon>Pseudoramibacter</taxon>
    </lineage>
</organism>
<dbReference type="InterPro" id="IPR003390">
    <property type="entry name" value="DNA_integrity_scan_DisA_N"/>
</dbReference>
<dbReference type="EMBL" id="VUMO01000001">
    <property type="protein sequence ID" value="MSS19081.1"/>
    <property type="molecule type" value="Genomic_DNA"/>
</dbReference>
<reference evidence="13 14" key="1">
    <citation type="submission" date="2019-08" db="EMBL/GenBank/DDBJ databases">
        <title>In-depth cultivation of the pig gut microbiome towards novel bacterial diversity and tailored functional studies.</title>
        <authorList>
            <person name="Wylensek D."/>
            <person name="Hitch T.C.A."/>
            <person name="Clavel T."/>
        </authorList>
    </citation>
    <scope>NUCLEOTIDE SEQUENCE [LARGE SCALE GENOMIC DNA]</scope>
    <source>
        <strain evidence="13 14">RF-744-FAT-4</strain>
    </source>
</reference>
<dbReference type="RefSeq" id="WP_154575477.1">
    <property type="nucleotide sequence ID" value="NZ_VUMO01000001.1"/>
</dbReference>
<dbReference type="SUPFAM" id="SSF143597">
    <property type="entry name" value="YojJ-like"/>
    <property type="match status" value="1"/>
</dbReference>
<evidence type="ECO:0000256" key="8">
    <source>
        <dbReference type="ARBA" id="ARBA00022989"/>
    </source>
</evidence>
<evidence type="ECO:0000256" key="2">
    <source>
        <dbReference type="ARBA" id="ARBA00022475"/>
    </source>
</evidence>
<dbReference type="AlphaFoldDB" id="A0A7X2NEE8"/>
<comment type="catalytic activity">
    <reaction evidence="1 10">
        <text>2 ATP = 3',3'-c-di-AMP + 2 diphosphate</text>
        <dbReference type="Rhea" id="RHEA:35655"/>
        <dbReference type="ChEBI" id="CHEBI:30616"/>
        <dbReference type="ChEBI" id="CHEBI:33019"/>
        <dbReference type="ChEBI" id="CHEBI:71500"/>
        <dbReference type="EC" id="2.7.7.85"/>
    </reaction>
</comment>
<comment type="caution">
    <text evidence="10">Lacks conserved residue(s) required for the propagation of feature annotation.</text>
</comment>
<gene>
    <name evidence="10" type="primary">dacA</name>
    <name evidence="13" type="ORF">FYJ52_01455</name>
</gene>